<keyword evidence="1" id="KW-1133">Transmembrane helix</keyword>
<dbReference type="RefSeq" id="WP_006997604.1">
    <property type="nucleotide sequence ID" value="NZ_CH724130.1"/>
</dbReference>
<sequence>MKKPPYPYRIAIILLLLTVMPIGATQLGWYLYDKETGFDFGMIVGTSTVIYAAWLMYEKGWREEDED</sequence>
<dbReference type="Proteomes" id="UP000005306">
    <property type="component" value="Unassembled WGS sequence"/>
</dbReference>
<evidence type="ECO:0000256" key="1">
    <source>
        <dbReference type="SAM" id="Phobius"/>
    </source>
</evidence>
<dbReference type="HOGENOM" id="CLU_2804483_0_0_5"/>
<reference evidence="2 3" key="1">
    <citation type="submission" date="2006-04" db="EMBL/GenBank/DDBJ databases">
        <authorList>
            <person name="Giovannoni S.J."/>
            <person name="Cho J.-C."/>
            <person name="Ferriera S."/>
            <person name="Johnson J."/>
            <person name="Kravitz S."/>
            <person name="Halpern A."/>
            <person name="Remington K."/>
            <person name="Beeson K."/>
            <person name="Tran B."/>
            <person name="Rogers Y.-H."/>
            <person name="Friedman R."/>
            <person name="Venter J.C."/>
        </authorList>
    </citation>
    <scope>NUCLEOTIDE SEQUENCE [LARGE SCALE GENOMIC DNA]</scope>
    <source>
        <strain evidence="2 3">HTCC1002</strain>
    </source>
</reference>
<dbReference type="EMBL" id="AAPV01000001">
    <property type="protein sequence ID" value="EAS85017.1"/>
    <property type="molecule type" value="Genomic_DNA"/>
</dbReference>
<evidence type="ECO:0000313" key="2">
    <source>
        <dbReference type="EMBL" id="EAS85017.1"/>
    </source>
</evidence>
<gene>
    <name evidence="2" type="ORF">PU1002_04831</name>
</gene>
<proteinExistence type="predicted"/>
<protein>
    <recommendedName>
        <fullName evidence="4">Transmembrane protein</fullName>
    </recommendedName>
</protein>
<evidence type="ECO:0000313" key="3">
    <source>
        <dbReference type="Proteomes" id="UP000005306"/>
    </source>
</evidence>
<organism evidence="2 3">
    <name type="scientific">Pelagibacter ubique (strain HTCC1002)</name>
    <dbReference type="NCBI Taxonomy" id="314261"/>
    <lineage>
        <taxon>Bacteria</taxon>
        <taxon>Pseudomonadati</taxon>
        <taxon>Pseudomonadota</taxon>
        <taxon>Alphaproteobacteria</taxon>
        <taxon>Candidatus Pelagibacterales</taxon>
        <taxon>Candidatus Pelagibacteraceae</taxon>
        <taxon>Candidatus Pelagibacter</taxon>
    </lineage>
</organism>
<name>Q1V161_PELU1</name>
<evidence type="ECO:0008006" key="4">
    <source>
        <dbReference type="Google" id="ProtNLM"/>
    </source>
</evidence>
<feature type="transmembrane region" description="Helical" evidence="1">
    <location>
        <begin position="38"/>
        <end position="57"/>
    </location>
</feature>
<comment type="caution">
    <text evidence="2">The sequence shown here is derived from an EMBL/GenBank/DDBJ whole genome shotgun (WGS) entry which is preliminary data.</text>
</comment>
<feature type="transmembrane region" description="Helical" evidence="1">
    <location>
        <begin position="12"/>
        <end position="32"/>
    </location>
</feature>
<accession>Q1V161</accession>
<dbReference type="AlphaFoldDB" id="Q1V161"/>
<keyword evidence="1" id="KW-0812">Transmembrane</keyword>
<keyword evidence="1" id="KW-0472">Membrane</keyword>